<proteinExistence type="predicted"/>
<dbReference type="EMBL" id="LZLM01000043">
    <property type="protein sequence ID" value="OBJ87601.1"/>
    <property type="molecule type" value="Genomic_DNA"/>
</dbReference>
<sequence>MGMIGAAVDRRAELSAQYKACETTAMRLRVATELRLLEQSIARLYRQVSTDVPAPQSVTSMKAQRAANARWKRERLAAQSS</sequence>
<dbReference type="EMBL" id="LZLM01000059">
    <property type="protein sequence ID" value="OBJ86537.1"/>
    <property type="molecule type" value="Genomic_DNA"/>
</dbReference>
<organism evidence="1 3">
    <name type="scientific">Mycobacterium asiaticum</name>
    <dbReference type="NCBI Taxonomy" id="1790"/>
    <lineage>
        <taxon>Bacteria</taxon>
        <taxon>Bacillati</taxon>
        <taxon>Actinomycetota</taxon>
        <taxon>Actinomycetes</taxon>
        <taxon>Mycobacteriales</taxon>
        <taxon>Mycobacteriaceae</taxon>
        <taxon>Mycobacterium</taxon>
    </lineage>
</organism>
<dbReference type="Proteomes" id="UP000093925">
    <property type="component" value="Unassembled WGS sequence"/>
</dbReference>
<name>A0A1A3KMX6_MYCAS</name>
<evidence type="ECO:0000313" key="1">
    <source>
        <dbReference type="EMBL" id="OBJ86537.1"/>
    </source>
</evidence>
<reference evidence="1 3" key="1">
    <citation type="submission" date="2016-06" db="EMBL/GenBank/DDBJ databases">
        <authorList>
            <person name="Kjaerup R.B."/>
            <person name="Dalgaard T.S."/>
            <person name="Juul-Madsen H.R."/>
        </authorList>
    </citation>
    <scope>NUCLEOTIDE SEQUENCE [LARGE SCALE GENOMIC DNA]</scope>
    <source>
        <strain evidence="1 3">1276495.2</strain>
    </source>
</reference>
<comment type="caution">
    <text evidence="1">The sequence shown here is derived from an EMBL/GenBank/DDBJ whole genome shotgun (WGS) entry which is preliminary data.</text>
</comment>
<dbReference type="AlphaFoldDB" id="A0A1A3KMX6"/>
<accession>A0A1A3KMX6</accession>
<evidence type="ECO:0000313" key="3">
    <source>
        <dbReference type="Proteomes" id="UP000093925"/>
    </source>
</evidence>
<protein>
    <submittedName>
        <fullName evidence="1">Uncharacterized protein</fullName>
    </submittedName>
</protein>
<evidence type="ECO:0000313" key="2">
    <source>
        <dbReference type="EMBL" id="OBJ87601.1"/>
    </source>
</evidence>
<gene>
    <name evidence="2" type="ORF">A5640_06945</name>
    <name evidence="1" type="ORF">A5640_11135</name>
</gene>